<organism evidence="1">
    <name type="scientific">Phaeodactylum tricornutum</name>
    <name type="common">Diatom</name>
    <dbReference type="NCBI Taxonomy" id="2850"/>
    <lineage>
        <taxon>Eukaryota</taxon>
        <taxon>Sar</taxon>
        <taxon>Stramenopiles</taxon>
        <taxon>Ochrophyta</taxon>
        <taxon>Bacillariophyta</taxon>
        <taxon>Bacillariophyceae</taxon>
        <taxon>Bacillariophycidae</taxon>
        <taxon>Naviculales</taxon>
        <taxon>Phaeodactylaceae</taxon>
        <taxon>Phaeodactylum</taxon>
    </lineage>
</organism>
<dbReference type="Proteomes" id="UP000836788">
    <property type="component" value="Chromosome 11"/>
</dbReference>
<reference evidence="1" key="1">
    <citation type="submission" date="2022-02" db="EMBL/GenBank/DDBJ databases">
        <authorList>
            <person name="Giguere J D."/>
        </authorList>
    </citation>
    <scope>NUCLEOTIDE SEQUENCE</scope>
    <source>
        <strain evidence="1">CCAP 1055/1</strain>
    </source>
</reference>
<gene>
    <name evidence="1" type="ORF">PTTT1_LOCUS9300</name>
</gene>
<proteinExistence type="predicted"/>
<dbReference type="EMBL" id="OU594952">
    <property type="protein sequence ID" value="CAG9279191.1"/>
    <property type="molecule type" value="Genomic_DNA"/>
</dbReference>
<dbReference type="AlphaFoldDB" id="A0A8J9SXP9"/>
<sequence>MSEGSLTSPGVGRVQEGTVLPFQTEALAVSEAASKAVSLVQKYSELDPHEIDSPWQNPETIWDVLDQSRRDVTQAWGDLKTAMAQHDERLGRKLSAPTAVGSSDEDLRVAYMDMVTDAFADCLNDLKESEERIDVDILVDCLQSGLDLMTNDEKDLFLQEVHGEFDCGDNGDDVDELTPHETRRRQLGFHIDSTA</sequence>
<accession>A0A8J9SXP9</accession>
<evidence type="ECO:0008006" key="2">
    <source>
        <dbReference type="Google" id="ProtNLM"/>
    </source>
</evidence>
<protein>
    <recommendedName>
        <fullName evidence="2">Ribosome assembly protein 3</fullName>
    </recommendedName>
</protein>
<evidence type="ECO:0000313" key="1">
    <source>
        <dbReference type="EMBL" id="CAG9279191.1"/>
    </source>
</evidence>
<name>A0A8J9SXP9_PHATR</name>